<dbReference type="Gene3D" id="3.30.1490.190">
    <property type="match status" value="1"/>
</dbReference>
<feature type="binding site" evidence="7">
    <location>
        <position position="85"/>
    </location>
    <ligand>
        <name>Zn(2+)</name>
        <dbReference type="ChEBI" id="CHEBI:29105"/>
    </ligand>
</feature>
<feature type="binding site" evidence="7">
    <location>
        <position position="122"/>
    </location>
    <ligand>
        <name>Zn(2+)</name>
        <dbReference type="ChEBI" id="CHEBI:29105"/>
    </ligand>
</feature>
<evidence type="ECO:0000313" key="9">
    <source>
        <dbReference type="EMBL" id="HIV14240.1"/>
    </source>
</evidence>
<keyword evidence="6" id="KW-0804">Transcription</keyword>
<reference evidence="9" key="2">
    <citation type="journal article" date="2021" name="PeerJ">
        <title>Extensive microbial diversity within the chicken gut microbiome revealed by metagenomics and culture.</title>
        <authorList>
            <person name="Gilroy R."/>
            <person name="Ravi A."/>
            <person name="Getino M."/>
            <person name="Pursley I."/>
            <person name="Horton D.L."/>
            <person name="Alikhan N.F."/>
            <person name="Baker D."/>
            <person name="Gharbi K."/>
            <person name="Hall N."/>
            <person name="Watson M."/>
            <person name="Adriaenssens E.M."/>
            <person name="Foster-Nyarko E."/>
            <person name="Jarju S."/>
            <person name="Secka A."/>
            <person name="Antonio M."/>
            <person name="Oren A."/>
            <person name="Chaudhuri R.R."/>
            <person name="La Ragione R."/>
            <person name="Hildebrand F."/>
            <person name="Pallen M.J."/>
        </authorList>
    </citation>
    <scope>NUCLEOTIDE SEQUENCE</scope>
    <source>
        <strain evidence="9">ChiBcec2-4451</strain>
    </source>
</reference>
<dbReference type="EMBL" id="DVON01000292">
    <property type="protein sequence ID" value="HIV14240.1"/>
    <property type="molecule type" value="Genomic_DNA"/>
</dbReference>
<protein>
    <submittedName>
        <fullName evidence="9">Transcriptional repressor</fullName>
    </submittedName>
</protein>
<evidence type="ECO:0000256" key="2">
    <source>
        <dbReference type="ARBA" id="ARBA00022491"/>
    </source>
</evidence>
<feature type="binding site" evidence="7">
    <location>
        <position position="125"/>
    </location>
    <ligand>
        <name>Zn(2+)</name>
        <dbReference type="ChEBI" id="CHEBI:29105"/>
    </ligand>
</feature>
<feature type="binding site" evidence="8">
    <location>
        <position position="114"/>
    </location>
    <ligand>
        <name>Fe cation</name>
        <dbReference type="ChEBI" id="CHEBI:24875"/>
    </ligand>
</feature>
<dbReference type="InterPro" id="IPR002481">
    <property type="entry name" value="FUR"/>
</dbReference>
<comment type="cofactor">
    <cofactor evidence="7">
        <name>Zn(2+)</name>
        <dbReference type="ChEBI" id="CHEBI:29105"/>
    </cofactor>
    <text evidence="7">Binds 1 zinc ion per subunit.</text>
</comment>
<evidence type="ECO:0000256" key="8">
    <source>
        <dbReference type="PIRSR" id="PIRSR602481-2"/>
    </source>
</evidence>
<keyword evidence="3 7" id="KW-0862">Zinc</keyword>
<dbReference type="InterPro" id="IPR036388">
    <property type="entry name" value="WH-like_DNA-bd_sf"/>
</dbReference>
<dbReference type="PANTHER" id="PTHR33202:SF7">
    <property type="entry name" value="FERRIC UPTAKE REGULATION PROTEIN"/>
    <property type="match status" value="1"/>
</dbReference>
<dbReference type="Gene3D" id="1.10.10.10">
    <property type="entry name" value="Winged helix-like DNA-binding domain superfamily/Winged helix DNA-binding domain"/>
    <property type="match status" value="1"/>
</dbReference>
<dbReference type="GO" id="GO:0000976">
    <property type="term" value="F:transcription cis-regulatory region binding"/>
    <property type="evidence" value="ECO:0007669"/>
    <property type="project" value="TreeGrafter"/>
</dbReference>
<keyword evidence="4" id="KW-0805">Transcription regulation</keyword>
<dbReference type="InterPro" id="IPR043135">
    <property type="entry name" value="Fur_C"/>
</dbReference>
<organism evidence="9 10">
    <name type="scientific">Candidatus Pullilachnospira stercoravium</name>
    <dbReference type="NCBI Taxonomy" id="2840913"/>
    <lineage>
        <taxon>Bacteria</taxon>
        <taxon>Bacillati</taxon>
        <taxon>Bacillota</taxon>
        <taxon>Clostridia</taxon>
        <taxon>Lachnospirales</taxon>
        <taxon>Lachnospiraceae</taxon>
        <taxon>Lachnospiraceae incertae sedis</taxon>
        <taxon>Candidatus Pullilachnospira</taxon>
    </lineage>
</organism>
<dbReference type="PANTHER" id="PTHR33202">
    <property type="entry name" value="ZINC UPTAKE REGULATION PROTEIN"/>
    <property type="match status" value="1"/>
</dbReference>
<comment type="caution">
    <text evidence="9">The sequence shown here is derived from an EMBL/GenBank/DDBJ whole genome shotgun (WGS) entry which is preliminary data.</text>
</comment>
<accession>A0A9D1NY44</accession>
<name>A0A9D1NY44_9FIRM</name>
<proteinExistence type="inferred from homology"/>
<dbReference type="AlphaFoldDB" id="A0A9D1NY44"/>
<evidence type="ECO:0000256" key="4">
    <source>
        <dbReference type="ARBA" id="ARBA00023015"/>
    </source>
</evidence>
<evidence type="ECO:0000256" key="1">
    <source>
        <dbReference type="ARBA" id="ARBA00007957"/>
    </source>
</evidence>
<dbReference type="SUPFAM" id="SSF46785">
    <property type="entry name" value="Winged helix' DNA-binding domain"/>
    <property type="match status" value="1"/>
</dbReference>
<dbReference type="GO" id="GO:1900376">
    <property type="term" value="P:regulation of secondary metabolite biosynthetic process"/>
    <property type="evidence" value="ECO:0007669"/>
    <property type="project" value="TreeGrafter"/>
</dbReference>
<dbReference type="GO" id="GO:0008270">
    <property type="term" value="F:zinc ion binding"/>
    <property type="evidence" value="ECO:0007669"/>
    <property type="project" value="TreeGrafter"/>
</dbReference>
<evidence type="ECO:0000256" key="3">
    <source>
        <dbReference type="ARBA" id="ARBA00022833"/>
    </source>
</evidence>
<feature type="binding site" evidence="7">
    <location>
        <position position="82"/>
    </location>
    <ligand>
        <name>Zn(2+)</name>
        <dbReference type="ChEBI" id="CHEBI:29105"/>
    </ligand>
</feature>
<reference evidence="9" key="1">
    <citation type="submission" date="2020-10" db="EMBL/GenBank/DDBJ databases">
        <authorList>
            <person name="Gilroy R."/>
        </authorList>
    </citation>
    <scope>NUCLEOTIDE SEQUENCE</scope>
    <source>
        <strain evidence="9">ChiBcec2-4451</strain>
    </source>
</reference>
<evidence type="ECO:0000313" key="10">
    <source>
        <dbReference type="Proteomes" id="UP000886723"/>
    </source>
</evidence>
<keyword evidence="8" id="KW-0408">Iron</keyword>
<sequence length="134" mass="15381">MANLKYSRQRESIREFLMTRHDHPTADMVYHHIRQIYPNISLGTVYRNLSLLVNLGSIRKISTGDGPDRFDAATAPHYHFVCTSCHQVMDLDMEFLSDIETKASRHFDGKITGHTTNFYGLCSECLEKSKNEVS</sequence>
<evidence type="ECO:0000256" key="5">
    <source>
        <dbReference type="ARBA" id="ARBA00023125"/>
    </source>
</evidence>
<keyword evidence="2" id="KW-0678">Repressor</keyword>
<evidence type="ECO:0000256" key="6">
    <source>
        <dbReference type="ARBA" id="ARBA00023163"/>
    </source>
</evidence>
<dbReference type="Proteomes" id="UP000886723">
    <property type="component" value="Unassembled WGS sequence"/>
</dbReference>
<comment type="similarity">
    <text evidence="1">Belongs to the Fur family.</text>
</comment>
<dbReference type="Pfam" id="PF01475">
    <property type="entry name" value="FUR"/>
    <property type="match status" value="1"/>
</dbReference>
<keyword evidence="5" id="KW-0238">DNA-binding</keyword>
<dbReference type="CDD" id="cd07153">
    <property type="entry name" value="Fur_like"/>
    <property type="match status" value="1"/>
</dbReference>
<gene>
    <name evidence="9" type="ORF">IAA63_14040</name>
</gene>
<comment type="cofactor">
    <cofactor evidence="8">
        <name>Mn(2+)</name>
        <dbReference type="ChEBI" id="CHEBI:29035"/>
    </cofactor>
    <cofactor evidence="8">
        <name>Fe(2+)</name>
        <dbReference type="ChEBI" id="CHEBI:29033"/>
    </cofactor>
    <text evidence="8">Binds 1 Mn(2+) or Fe(2+) ion per subunit.</text>
</comment>
<keyword evidence="7" id="KW-0479">Metal-binding</keyword>
<dbReference type="InterPro" id="IPR036390">
    <property type="entry name" value="WH_DNA-bd_sf"/>
</dbReference>
<dbReference type="GO" id="GO:0003700">
    <property type="term" value="F:DNA-binding transcription factor activity"/>
    <property type="evidence" value="ECO:0007669"/>
    <property type="project" value="InterPro"/>
</dbReference>
<evidence type="ECO:0000256" key="7">
    <source>
        <dbReference type="PIRSR" id="PIRSR602481-1"/>
    </source>
</evidence>
<dbReference type="GO" id="GO:0045892">
    <property type="term" value="P:negative regulation of DNA-templated transcription"/>
    <property type="evidence" value="ECO:0007669"/>
    <property type="project" value="TreeGrafter"/>
</dbReference>